<evidence type="ECO:0000313" key="5">
    <source>
        <dbReference type="Proteomes" id="UP000001593"/>
    </source>
</evidence>
<dbReference type="AlphaFoldDB" id="A7RLC7"/>
<dbReference type="PhylomeDB" id="A7RLC7"/>
<dbReference type="FunCoup" id="A7RLC7">
    <property type="interactions" value="378"/>
</dbReference>
<dbReference type="EMBL" id="DS469518">
    <property type="protein sequence ID" value="EDO47670.1"/>
    <property type="molecule type" value="Genomic_DNA"/>
</dbReference>
<dbReference type="InterPro" id="IPR008555">
    <property type="entry name" value="SIKE"/>
</dbReference>
<organism evidence="4 5">
    <name type="scientific">Nematostella vectensis</name>
    <name type="common">Starlet sea anemone</name>
    <dbReference type="NCBI Taxonomy" id="45351"/>
    <lineage>
        <taxon>Eukaryota</taxon>
        <taxon>Metazoa</taxon>
        <taxon>Cnidaria</taxon>
        <taxon>Anthozoa</taxon>
        <taxon>Hexacorallia</taxon>
        <taxon>Actiniaria</taxon>
        <taxon>Edwardsiidae</taxon>
        <taxon>Nematostella</taxon>
    </lineage>
</organism>
<dbReference type="InParanoid" id="A7RLC7"/>
<feature type="non-terminal residue" evidence="4">
    <location>
        <position position="174"/>
    </location>
</feature>
<sequence length="174" mass="19943">TMEQLLMDAKKLVDRLREHDNSADTLIRDASALNFKLEALRDEVTELNEIAKHRARSTLILGSHEENARIRELQQENIEFQTSLAEYQSALELIMAKYRDQVSNLVKANKVDSECMKQLNDSKELQAKVEQINEMAAVMAKAISIDDQAIQDEQEKMVALEMENKGLRELLRIS</sequence>
<dbReference type="Proteomes" id="UP000001593">
    <property type="component" value="Unassembled WGS sequence"/>
</dbReference>
<comment type="similarity">
    <text evidence="1">Belongs to the SIKE family.</text>
</comment>
<feature type="coiled-coil region" evidence="3">
    <location>
        <begin position="2"/>
        <end position="90"/>
    </location>
</feature>
<accession>A7RLC7</accession>
<dbReference type="PANTHER" id="PTHR12186:SF2">
    <property type="entry name" value="FGFR1 ONCOGENE PARTNER 2 HOMOLOG"/>
    <property type="match status" value="1"/>
</dbReference>
<dbReference type="OMA" id="EPNIARH"/>
<dbReference type="HOGENOM" id="CLU_073167_1_0_1"/>
<dbReference type="eggNOG" id="ENOG502QSAD">
    <property type="taxonomic scope" value="Eukaryota"/>
</dbReference>
<evidence type="ECO:0008006" key="6">
    <source>
        <dbReference type="Google" id="ProtNLM"/>
    </source>
</evidence>
<evidence type="ECO:0000256" key="2">
    <source>
        <dbReference type="ARBA" id="ARBA00023054"/>
    </source>
</evidence>
<gene>
    <name evidence="4" type="ORF">NEMVEDRAFT_v1g35599</name>
</gene>
<reference evidence="4 5" key="1">
    <citation type="journal article" date="2007" name="Science">
        <title>Sea anemone genome reveals ancestral eumetazoan gene repertoire and genomic organization.</title>
        <authorList>
            <person name="Putnam N.H."/>
            <person name="Srivastava M."/>
            <person name="Hellsten U."/>
            <person name="Dirks B."/>
            <person name="Chapman J."/>
            <person name="Salamov A."/>
            <person name="Terry A."/>
            <person name="Shapiro H."/>
            <person name="Lindquist E."/>
            <person name="Kapitonov V.V."/>
            <person name="Jurka J."/>
            <person name="Genikhovich G."/>
            <person name="Grigoriev I.V."/>
            <person name="Lucas S.M."/>
            <person name="Steele R.E."/>
            <person name="Finnerty J.R."/>
            <person name="Technau U."/>
            <person name="Martindale M.Q."/>
            <person name="Rokhsar D.S."/>
        </authorList>
    </citation>
    <scope>NUCLEOTIDE SEQUENCE [LARGE SCALE GENOMIC DNA]</scope>
    <source>
        <strain evidence="5">CH2 X CH6</strain>
    </source>
</reference>
<keyword evidence="2 3" id="KW-0175">Coiled coil</keyword>
<evidence type="ECO:0000256" key="3">
    <source>
        <dbReference type="SAM" id="Coils"/>
    </source>
</evidence>
<keyword evidence="5" id="KW-1185">Reference proteome</keyword>
<protein>
    <recommendedName>
        <fullName evidence="6">FGFR1 oncogene partner 2 homolog</fullName>
    </recommendedName>
</protein>
<feature type="non-terminal residue" evidence="4">
    <location>
        <position position="1"/>
    </location>
</feature>
<evidence type="ECO:0000256" key="1">
    <source>
        <dbReference type="ARBA" id="ARBA00005537"/>
    </source>
</evidence>
<name>A7RLC7_NEMVE</name>
<dbReference type="STRING" id="45351.A7RLC7"/>
<dbReference type="Pfam" id="PF05769">
    <property type="entry name" value="SIKE"/>
    <property type="match status" value="1"/>
</dbReference>
<dbReference type="PANTHER" id="PTHR12186">
    <property type="entry name" value="SIKE FAMILY MEMBER"/>
    <property type="match status" value="1"/>
</dbReference>
<proteinExistence type="inferred from homology"/>
<evidence type="ECO:0000313" key="4">
    <source>
        <dbReference type="EMBL" id="EDO47670.1"/>
    </source>
</evidence>